<dbReference type="STRING" id="56216.A0A1A6HP40"/>
<dbReference type="InterPro" id="IPR050150">
    <property type="entry name" value="IgV_Light_Chain"/>
</dbReference>
<organism evidence="3 4">
    <name type="scientific">Neotoma lepida</name>
    <name type="common">Desert woodrat</name>
    <dbReference type="NCBI Taxonomy" id="56216"/>
    <lineage>
        <taxon>Eukaryota</taxon>
        <taxon>Metazoa</taxon>
        <taxon>Chordata</taxon>
        <taxon>Craniata</taxon>
        <taxon>Vertebrata</taxon>
        <taxon>Euteleostomi</taxon>
        <taxon>Mammalia</taxon>
        <taxon>Eutheria</taxon>
        <taxon>Euarchontoglires</taxon>
        <taxon>Glires</taxon>
        <taxon>Rodentia</taxon>
        <taxon>Myomorpha</taxon>
        <taxon>Muroidea</taxon>
        <taxon>Cricetidae</taxon>
        <taxon>Neotominae</taxon>
        <taxon>Neotoma</taxon>
    </lineage>
</organism>
<dbReference type="EMBL" id="LZPO01017555">
    <property type="protein sequence ID" value="OBS80014.1"/>
    <property type="molecule type" value="Genomic_DNA"/>
</dbReference>
<sequence length="136" mass="15046">SIIDVVLIQALVSLLVTHEWTASISCRSTQNLLDSGASRADVVMTQTLTSLPVSLGDQTSISCRSSQSLVDSDGDTYLEWYLQKPGQSPQILIYKVSKRFSGVPDRFSGSGIQWKYCDNTDCVHLTRALEKLFPYP</sequence>
<accession>A0A1A6HP40</accession>
<keyword evidence="1" id="KW-0732">Signal</keyword>
<evidence type="ECO:0000313" key="4">
    <source>
        <dbReference type="Proteomes" id="UP000092124"/>
    </source>
</evidence>
<gene>
    <name evidence="3" type="ORF">A6R68_21782</name>
</gene>
<name>A0A1A6HP40_NEOLE</name>
<reference evidence="3 4" key="1">
    <citation type="submission" date="2016-06" db="EMBL/GenBank/DDBJ databases">
        <title>The Draft Genome Sequence and Annotation of the Desert Woodrat Neotoma lepida.</title>
        <authorList>
            <person name="Campbell M."/>
            <person name="Oakeson K.F."/>
            <person name="Yandell M."/>
            <person name="Halpert J.R."/>
            <person name="Dearing D."/>
        </authorList>
    </citation>
    <scope>NUCLEOTIDE SEQUENCE [LARGE SCALE GENOMIC DNA]</scope>
    <source>
        <strain evidence="3">417</strain>
        <tissue evidence="3">Liver</tissue>
    </source>
</reference>
<protein>
    <recommendedName>
        <fullName evidence="2">Immunoglobulin V-set domain-containing protein</fullName>
    </recommendedName>
</protein>
<keyword evidence="4" id="KW-1185">Reference proteome</keyword>
<dbReference type="Proteomes" id="UP000092124">
    <property type="component" value="Unassembled WGS sequence"/>
</dbReference>
<feature type="non-terminal residue" evidence="3">
    <location>
        <position position="1"/>
    </location>
</feature>
<feature type="signal peptide" evidence="1">
    <location>
        <begin position="1"/>
        <end position="22"/>
    </location>
</feature>
<dbReference type="AlphaFoldDB" id="A0A1A6HP40"/>
<evidence type="ECO:0000256" key="1">
    <source>
        <dbReference type="SAM" id="SignalP"/>
    </source>
</evidence>
<dbReference type="Gene3D" id="2.60.40.10">
    <property type="entry name" value="Immunoglobulins"/>
    <property type="match status" value="1"/>
</dbReference>
<dbReference type="SUPFAM" id="SSF48726">
    <property type="entry name" value="Immunoglobulin"/>
    <property type="match status" value="1"/>
</dbReference>
<feature type="chain" id="PRO_5008346526" description="Immunoglobulin V-set domain-containing protein" evidence="1">
    <location>
        <begin position="23"/>
        <end position="136"/>
    </location>
</feature>
<dbReference type="OrthoDB" id="9049585at2759"/>
<proteinExistence type="predicted"/>
<feature type="domain" description="Immunoglobulin V-set" evidence="2">
    <location>
        <begin position="49"/>
        <end position="112"/>
    </location>
</feature>
<dbReference type="InterPro" id="IPR036179">
    <property type="entry name" value="Ig-like_dom_sf"/>
</dbReference>
<dbReference type="Pfam" id="PF07686">
    <property type="entry name" value="V-set"/>
    <property type="match status" value="1"/>
</dbReference>
<evidence type="ECO:0000313" key="3">
    <source>
        <dbReference type="EMBL" id="OBS80014.1"/>
    </source>
</evidence>
<comment type="caution">
    <text evidence="3">The sequence shown here is derived from an EMBL/GenBank/DDBJ whole genome shotgun (WGS) entry which is preliminary data.</text>
</comment>
<feature type="non-terminal residue" evidence="3">
    <location>
        <position position="136"/>
    </location>
</feature>
<evidence type="ECO:0000259" key="2">
    <source>
        <dbReference type="Pfam" id="PF07686"/>
    </source>
</evidence>
<dbReference type="InterPro" id="IPR013783">
    <property type="entry name" value="Ig-like_fold"/>
</dbReference>
<dbReference type="PANTHER" id="PTHR23267">
    <property type="entry name" value="IMMUNOGLOBULIN LIGHT CHAIN"/>
    <property type="match status" value="1"/>
</dbReference>
<dbReference type="InterPro" id="IPR013106">
    <property type="entry name" value="Ig_V-set"/>
</dbReference>